<keyword evidence="1" id="KW-0812">Transmembrane</keyword>
<sequence>MVERETRTPRAQRVLATLAFALIGVSALAVVVLLILRASGLPNAAFQSGGLLVLQLLPLPGLTIGLLLVIALFVVLAVRRAREQGAQRSRR</sequence>
<evidence type="ECO:0008006" key="4">
    <source>
        <dbReference type="Google" id="ProtNLM"/>
    </source>
</evidence>
<evidence type="ECO:0000256" key="1">
    <source>
        <dbReference type="SAM" id="Phobius"/>
    </source>
</evidence>
<evidence type="ECO:0000313" key="3">
    <source>
        <dbReference type="Proteomes" id="UP001500121"/>
    </source>
</evidence>
<feature type="transmembrane region" description="Helical" evidence="1">
    <location>
        <begin position="14"/>
        <end position="36"/>
    </location>
</feature>
<name>A0ABP8ZAU4_9MICO</name>
<keyword evidence="1" id="KW-0472">Membrane</keyword>
<keyword evidence="3" id="KW-1185">Reference proteome</keyword>
<protein>
    <recommendedName>
        <fullName evidence="4">DUF1049 domain-containing protein</fullName>
    </recommendedName>
</protein>
<dbReference type="Proteomes" id="UP001500121">
    <property type="component" value="Unassembled WGS sequence"/>
</dbReference>
<gene>
    <name evidence="2" type="ORF">GCM10025783_24650</name>
</gene>
<feature type="transmembrane region" description="Helical" evidence="1">
    <location>
        <begin position="56"/>
        <end position="78"/>
    </location>
</feature>
<evidence type="ECO:0000313" key="2">
    <source>
        <dbReference type="EMBL" id="GAA4751180.1"/>
    </source>
</evidence>
<proteinExistence type="predicted"/>
<comment type="caution">
    <text evidence="2">The sequence shown here is derived from an EMBL/GenBank/DDBJ whole genome shotgun (WGS) entry which is preliminary data.</text>
</comment>
<organism evidence="2 3">
    <name type="scientific">Amnibacterium soli</name>
    <dbReference type="NCBI Taxonomy" id="1282736"/>
    <lineage>
        <taxon>Bacteria</taxon>
        <taxon>Bacillati</taxon>
        <taxon>Actinomycetota</taxon>
        <taxon>Actinomycetes</taxon>
        <taxon>Micrococcales</taxon>
        <taxon>Microbacteriaceae</taxon>
        <taxon>Amnibacterium</taxon>
    </lineage>
</organism>
<accession>A0ABP8ZAU4</accession>
<dbReference type="RefSeq" id="WP_345481544.1">
    <property type="nucleotide sequence ID" value="NZ_BAABLP010000005.1"/>
</dbReference>
<keyword evidence="1" id="KW-1133">Transmembrane helix</keyword>
<dbReference type="EMBL" id="BAABLP010000005">
    <property type="protein sequence ID" value="GAA4751180.1"/>
    <property type="molecule type" value="Genomic_DNA"/>
</dbReference>
<reference evidence="3" key="1">
    <citation type="journal article" date="2019" name="Int. J. Syst. Evol. Microbiol.">
        <title>The Global Catalogue of Microorganisms (GCM) 10K type strain sequencing project: providing services to taxonomists for standard genome sequencing and annotation.</title>
        <authorList>
            <consortium name="The Broad Institute Genomics Platform"/>
            <consortium name="The Broad Institute Genome Sequencing Center for Infectious Disease"/>
            <person name="Wu L."/>
            <person name="Ma J."/>
        </authorList>
    </citation>
    <scope>NUCLEOTIDE SEQUENCE [LARGE SCALE GENOMIC DNA]</scope>
    <source>
        <strain evidence="3">JCM 19015</strain>
    </source>
</reference>